<feature type="region of interest" description="Disordered" evidence="1">
    <location>
        <begin position="30"/>
        <end position="76"/>
    </location>
</feature>
<reference evidence="2 3" key="1">
    <citation type="submission" date="2021-04" db="EMBL/GenBank/DDBJ databases">
        <authorList>
            <person name="Rodrigo-Torres L."/>
            <person name="Arahal R. D."/>
            <person name="Lucena T."/>
        </authorList>
    </citation>
    <scope>NUCLEOTIDE SEQUENCE [LARGE SCALE GENOMIC DNA]</scope>
    <source>
        <strain evidence="2 3">CECT 30171</strain>
    </source>
</reference>
<dbReference type="EMBL" id="OU015430">
    <property type="protein sequence ID" value="CAG4977138.1"/>
    <property type="molecule type" value="Genomic_DNA"/>
</dbReference>
<organism evidence="2 3">
    <name type="scientific">Novilysobacter luteus</name>
    <dbReference type="NCBI Taxonomy" id="2822368"/>
    <lineage>
        <taxon>Bacteria</taxon>
        <taxon>Pseudomonadati</taxon>
        <taxon>Pseudomonadota</taxon>
        <taxon>Gammaproteobacteria</taxon>
        <taxon>Lysobacterales</taxon>
        <taxon>Lysobacteraceae</taxon>
        <taxon>Novilysobacter</taxon>
    </lineage>
</organism>
<proteinExistence type="predicted"/>
<evidence type="ECO:0000256" key="1">
    <source>
        <dbReference type="SAM" id="MobiDB-lite"/>
    </source>
</evidence>
<protein>
    <recommendedName>
        <fullName evidence="4">Lectin</fullName>
    </recommendedName>
</protein>
<feature type="compositionally biased region" description="Low complexity" evidence="1">
    <location>
        <begin position="53"/>
        <end position="65"/>
    </location>
</feature>
<keyword evidence="3" id="KW-1185">Reference proteome</keyword>
<evidence type="ECO:0000313" key="3">
    <source>
        <dbReference type="Proteomes" id="UP000680116"/>
    </source>
</evidence>
<evidence type="ECO:0008006" key="4">
    <source>
        <dbReference type="Google" id="ProtNLM"/>
    </source>
</evidence>
<dbReference type="RefSeq" id="WP_215218844.1">
    <property type="nucleotide sequence ID" value="NZ_OU015430.1"/>
</dbReference>
<name>A0ABM8UI41_9GAMM</name>
<sequence>MSFNHLPLLFGTCLLVLAVGGCSDDVAEPDAAGGGSGIAADDPPATIDPLLPPGTEAPAGAPAGSPAGGTGAPTHAARFDGYGPARFGMGADAVRAAWAGELDGGPGEGAACFHLSPAEQPDEAHFALMFGDGDFVRYSVDNERMTAPGGGRAGMDEAQLEGLYGPLEDRGPHKYVDGGEYLRVADPAGSKAVLVFETDADDVVSEWRVGLPPHVDYVEGCS</sequence>
<evidence type="ECO:0000313" key="2">
    <source>
        <dbReference type="EMBL" id="CAG4977138.1"/>
    </source>
</evidence>
<gene>
    <name evidence="2" type="ORF">LYB30171_02346</name>
</gene>
<dbReference type="Proteomes" id="UP000680116">
    <property type="component" value="Chromosome"/>
</dbReference>
<accession>A0ABM8UI41</accession>